<organism evidence="1 2">
    <name type="scientific">Gossypium stocksii</name>
    <dbReference type="NCBI Taxonomy" id="47602"/>
    <lineage>
        <taxon>Eukaryota</taxon>
        <taxon>Viridiplantae</taxon>
        <taxon>Streptophyta</taxon>
        <taxon>Embryophyta</taxon>
        <taxon>Tracheophyta</taxon>
        <taxon>Spermatophyta</taxon>
        <taxon>Magnoliopsida</taxon>
        <taxon>eudicotyledons</taxon>
        <taxon>Gunneridae</taxon>
        <taxon>Pentapetalae</taxon>
        <taxon>rosids</taxon>
        <taxon>malvids</taxon>
        <taxon>Malvales</taxon>
        <taxon>Malvaceae</taxon>
        <taxon>Malvoideae</taxon>
        <taxon>Gossypium</taxon>
    </lineage>
</organism>
<keyword evidence="2" id="KW-1185">Reference proteome</keyword>
<dbReference type="OrthoDB" id="992857at2759"/>
<evidence type="ECO:0000313" key="1">
    <source>
        <dbReference type="EMBL" id="KAH1055572.1"/>
    </source>
</evidence>
<sequence length="56" mass="6288">MDIVVIEVKLGLLVSMEENMGLVPLVDISIIDESLMEMCFLNLELHQKEKASSILL</sequence>
<protein>
    <submittedName>
        <fullName evidence="1">Uncharacterized protein</fullName>
    </submittedName>
</protein>
<comment type="caution">
    <text evidence="1">The sequence shown here is derived from an EMBL/GenBank/DDBJ whole genome shotgun (WGS) entry which is preliminary data.</text>
</comment>
<dbReference type="EMBL" id="JAIQCV010000010">
    <property type="protein sequence ID" value="KAH1055572.1"/>
    <property type="molecule type" value="Genomic_DNA"/>
</dbReference>
<dbReference type="Proteomes" id="UP000828251">
    <property type="component" value="Unassembled WGS sequence"/>
</dbReference>
<name>A0A9D3UQK5_9ROSI</name>
<dbReference type="AlphaFoldDB" id="A0A9D3UQK5"/>
<accession>A0A9D3UQK5</accession>
<reference evidence="1 2" key="1">
    <citation type="journal article" date="2021" name="Plant Biotechnol. J.">
        <title>Multi-omics assisted identification of the key and species-specific regulatory components of drought-tolerant mechanisms in Gossypium stocksii.</title>
        <authorList>
            <person name="Yu D."/>
            <person name="Ke L."/>
            <person name="Zhang D."/>
            <person name="Wu Y."/>
            <person name="Sun Y."/>
            <person name="Mei J."/>
            <person name="Sun J."/>
            <person name="Sun Y."/>
        </authorList>
    </citation>
    <scope>NUCLEOTIDE SEQUENCE [LARGE SCALE GENOMIC DNA]</scope>
    <source>
        <strain evidence="2">cv. E1</strain>
        <tissue evidence="1">Leaf</tissue>
    </source>
</reference>
<evidence type="ECO:0000313" key="2">
    <source>
        <dbReference type="Proteomes" id="UP000828251"/>
    </source>
</evidence>
<proteinExistence type="predicted"/>
<gene>
    <name evidence="1" type="ORF">J1N35_033637</name>
</gene>